<dbReference type="AlphaFoldDB" id="K8EMV0"/>
<dbReference type="PANTHER" id="PTHR36812:SF9">
    <property type="entry name" value="MYB-LIKE PROTEIN X ISOFORM X1"/>
    <property type="match status" value="1"/>
</dbReference>
<feature type="compositionally biased region" description="Basic and acidic residues" evidence="1">
    <location>
        <begin position="86"/>
        <end position="107"/>
    </location>
</feature>
<dbReference type="InterPro" id="IPR011989">
    <property type="entry name" value="ARM-like"/>
</dbReference>
<accession>K8EMV0</accession>
<evidence type="ECO:0000313" key="2">
    <source>
        <dbReference type="EMBL" id="CCO19309.1"/>
    </source>
</evidence>
<evidence type="ECO:0000313" key="3">
    <source>
        <dbReference type="Proteomes" id="UP000198341"/>
    </source>
</evidence>
<feature type="region of interest" description="Disordered" evidence="1">
    <location>
        <begin position="964"/>
        <end position="994"/>
    </location>
</feature>
<dbReference type="OrthoDB" id="78088at2759"/>
<dbReference type="RefSeq" id="XP_007509506.1">
    <property type="nucleotide sequence ID" value="XM_007509444.1"/>
</dbReference>
<evidence type="ECO:0008006" key="4">
    <source>
        <dbReference type="Google" id="ProtNLM"/>
    </source>
</evidence>
<dbReference type="STRING" id="41875.K8EMV0"/>
<feature type="compositionally biased region" description="Gly residues" evidence="1">
    <location>
        <begin position="1067"/>
        <end position="1077"/>
    </location>
</feature>
<reference evidence="2 3" key="1">
    <citation type="submission" date="2011-10" db="EMBL/GenBank/DDBJ databases">
        <authorList>
            <person name="Genoscope - CEA"/>
        </authorList>
    </citation>
    <scope>NUCLEOTIDE SEQUENCE [LARGE SCALE GENOMIC DNA]</scope>
    <source>
        <strain evidence="2 3">RCC 1105</strain>
    </source>
</reference>
<feature type="compositionally biased region" description="Low complexity" evidence="1">
    <location>
        <begin position="18"/>
        <end position="31"/>
    </location>
</feature>
<dbReference type="KEGG" id="bpg:Bathy13g01930"/>
<gene>
    <name evidence="2" type="ordered locus">Bathy13g01930</name>
</gene>
<keyword evidence="3" id="KW-1185">Reference proteome</keyword>
<feature type="compositionally biased region" description="Basic residues" evidence="1">
    <location>
        <begin position="7"/>
        <end position="17"/>
    </location>
</feature>
<feature type="region of interest" description="Disordered" evidence="1">
    <location>
        <begin position="1049"/>
        <end position="1077"/>
    </location>
</feature>
<organism evidence="2 3">
    <name type="scientific">Bathycoccus prasinos</name>
    <dbReference type="NCBI Taxonomy" id="41875"/>
    <lineage>
        <taxon>Eukaryota</taxon>
        <taxon>Viridiplantae</taxon>
        <taxon>Chlorophyta</taxon>
        <taxon>Mamiellophyceae</taxon>
        <taxon>Mamiellales</taxon>
        <taxon>Bathycoccaceae</taxon>
        <taxon>Bathycoccus</taxon>
    </lineage>
</organism>
<sequence length="1120" mass="123300">MNNNNTKNKRFARKPRRTSAAATATAAPVSSEGGVVLEEEKEEKNDVDDDDEIIIIEESLKNNNKKKHSKTPSKTTTTTSTKRKKNDTTDNKKSSDKNDPYSFENAKELFGKVDEEILVEDDDDEEEEDVDAQAEKYFVANRVALFGKALMIQKSNINKKSKEEEVKEVKEVKEEEDSIKEPTTKLVNNKNRRVSFAMDQEEVKEEEVKEEEVKEVNKEEDKNEVLFDDALATEIKLTPEKPIQFKRQKTPSPVKQIIITKAVQSSDPQTHLQVLEKYGGGNGINNIIKNNFQEEEHRTLASTLWLLKNIASNTQYRRRLSRERPHFATSMFTAALKIAGKSATDAKLRLAAIALAYLFSLEIKTFSRVLDSMDIALGVAACVDEANFFTEEEEEKKEEIMVVIEDDTNDIDGDVEKAVETSLSALKFLPSEKSACTKNIALLLAFRALQWGSEEEEEKERREGGKQPPTTTTNNDTTSRALRTRLSRSGFITSVAKLANESCKDLVQSLHSSKIKSKKGEDKEEGEEMKVKARKACARLFRCARVIEAATYTSPETVTTLASSNLPVWESFSSSSSFISDEDKSKDVEDDAFGEPSPTINNASSSTSSFSVLKLADVSLLAIEEEEEEEEVDVDDGRKMVTATATNPTTTTAAISTPPRPIPGSNRFEDNDDDNNTNNNSFLQIGSPATVGASPVFGQMAKSPGAALDSWLAKSPKDGDVDMSPKPRGRGGGEKGIKNNHNDNNINNNSKKNNWSLARCLIETLPALTLLTSRSMRPRAKALHGIQTSEYLNPNIDARLSLATLKACVFALTNSTNENTVGAKAAASRDGLHGIIAAVAYFSAMRGCALYGEFAGFVPKKDNMEGTVPDAYKEAATELLHACMCLLVNITEANPRVKQELLQLQLDCSPFGTGKAEDFKKKKKKKKTSNNGKKVLDDDDEKSASPLVPFPTVLARIFTHAGGAKMHRVEDDDDEDDGDDDDQNQDDDGDDEDDEVTVEMLDDDDDATANAAVDPSYGEDLITQAYSSLLLAFLVENDREALRRTADQALPKGGGKRKRNGNTRVGGANGESVGGTKNGVQAMVDTLERFHAFHDTLDAMSASSSESLKRVVEWLKSTLV</sequence>
<feature type="region of interest" description="Disordered" evidence="1">
    <location>
        <begin position="577"/>
        <end position="606"/>
    </location>
</feature>
<dbReference type="PANTHER" id="PTHR36812">
    <property type="entry name" value="NEUROFILAMENT TRIPLET M PROTEIN-LIKE PROTEIN"/>
    <property type="match status" value="1"/>
</dbReference>
<dbReference type="Proteomes" id="UP000198341">
    <property type="component" value="Chromosome 13"/>
</dbReference>
<feature type="compositionally biased region" description="Acidic residues" evidence="1">
    <location>
        <begin position="37"/>
        <end position="55"/>
    </location>
</feature>
<dbReference type="EMBL" id="FO082266">
    <property type="protein sequence ID" value="CCO19309.1"/>
    <property type="molecule type" value="Genomic_DNA"/>
</dbReference>
<name>K8EMV0_9CHLO</name>
<dbReference type="Gene3D" id="1.25.10.10">
    <property type="entry name" value="Leucine-rich Repeat Variant"/>
    <property type="match status" value="2"/>
</dbReference>
<feature type="region of interest" description="Disordered" evidence="1">
    <location>
        <begin position="455"/>
        <end position="483"/>
    </location>
</feature>
<feature type="compositionally biased region" description="Acidic residues" evidence="1">
    <location>
        <begin position="971"/>
        <end position="994"/>
    </location>
</feature>
<feature type="region of interest" description="Disordered" evidence="1">
    <location>
        <begin position="650"/>
        <end position="679"/>
    </location>
</feature>
<feature type="compositionally biased region" description="Basic and acidic residues" evidence="1">
    <location>
        <begin position="715"/>
        <end position="741"/>
    </location>
</feature>
<feature type="region of interest" description="Disordered" evidence="1">
    <location>
        <begin position="710"/>
        <end position="750"/>
    </location>
</feature>
<evidence type="ECO:0000256" key="1">
    <source>
        <dbReference type="SAM" id="MobiDB-lite"/>
    </source>
</evidence>
<feature type="region of interest" description="Disordered" evidence="1">
    <location>
        <begin position="1"/>
        <end position="107"/>
    </location>
</feature>
<protein>
    <recommendedName>
        <fullName evidence="4">WAPL domain-containing protein</fullName>
    </recommendedName>
</protein>
<proteinExistence type="predicted"/>
<feature type="region of interest" description="Disordered" evidence="1">
    <location>
        <begin position="915"/>
        <end position="945"/>
    </location>
</feature>
<dbReference type="GeneID" id="19012145"/>
<feature type="compositionally biased region" description="Low complexity" evidence="1">
    <location>
        <begin position="470"/>
        <end position="481"/>
    </location>
</feature>